<protein>
    <recommendedName>
        <fullName evidence="4">Conjugal transfer protein</fullName>
    </recommendedName>
</protein>
<feature type="chain" id="PRO_5020563790" description="Conjugal transfer protein" evidence="1">
    <location>
        <begin position="24"/>
        <end position="199"/>
    </location>
</feature>
<dbReference type="EMBL" id="CP038635">
    <property type="protein sequence ID" value="QBY54461.1"/>
    <property type="molecule type" value="Genomic_DNA"/>
</dbReference>
<evidence type="ECO:0000313" key="3">
    <source>
        <dbReference type="Proteomes" id="UP000295294"/>
    </source>
</evidence>
<gene>
    <name evidence="2" type="ORF">E0W60_26060</name>
</gene>
<organism evidence="2 3">
    <name type="scientific">Cupriavidus oxalaticus</name>
    <dbReference type="NCBI Taxonomy" id="96344"/>
    <lineage>
        <taxon>Bacteria</taxon>
        <taxon>Pseudomonadati</taxon>
        <taxon>Pseudomonadota</taxon>
        <taxon>Betaproteobacteria</taxon>
        <taxon>Burkholderiales</taxon>
        <taxon>Burkholderiaceae</taxon>
        <taxon>Cupriavidus</taxon>
    </lineage>
</organism>
<dbReference type="RefSeq" id="WP_135706045.1">
    <property type="nucleotide sequence ID" value="NZ_CP038635.1"/>
</dbReference>
<accession>A0A4P7LPZ9</accession>
<feature type="signal peptide" evidence="1">
    <location>
        <begin position="1"/>
        <end position="23"/>
    </location>
</feature>
<evidence type="ECO:0000256" key="1">
    <source>
        <dbReference type="SAM" id="SignalP"/>
    </source>
</evidence>
<evidence type="ECO:0000313" key="2">
    <source>
        <dbReference type="EMBL" id="QBY54461.1"/>
    </source>
</evidence>
<sequence length="199" mass="20905">MPSLLFRSVLVLLLAVFSAPSMAADMQGSCMVSFNIKNKTFINGVTPVSCQALESRRLALFQQVNAMPTTGNVDVSGALQKLDSLQAKLKASNASSDWAGISMAITGNAMATYALGVCVLGDVPDCAIAVVSKLMSMVSLVDSAASASDKSKAVQQMTTDIANLRKAIEALQPPAAAIRNRMVDDFNGMCANIKTHCLN</sequence>
<dbReference type="Proteomes" id="UP000295294">
    <property type="component" value="Chromosome 2"/>
</dbReference>
<reference evidence="2 3" key="1">
    <citation type="submission" date="2019-03" db="EMBL/GenBank/DDBJ databases">
        <title>Efficiently degradation of phenoxyalkanoic acid herbicides by Cupriavidus oxalaticus strain X32.</title>
        <authorList>
            <person name="Sheng X."/>
        </authorList>
    </citation>
    <scope>NUCLEOTIDE SEQUENCE [LARGE SCALE GENOMIC DNA]</scope>
    <source>
        <strain evidence="2 3">X32</strain>
    </source>
</reference>
<proteinExistence type="predicted"/>
<evidence type="ECO:0008006" key="4">
    <source>
        <dbReference type="Google" id="ProtNLM"/>
    </source>
</evidence>
<keyword evidence="1" id="KW-0732">Signal</keyword>
<dbReference type="KEGG" id="cox:E0W60_26060"/>
<dbReference type="AlphaFoldDB" id="A0A4P7LPZ9"/>
<name>A0A4P7LPZ9_9BURK</name>